<sequence>MNLQYGGNMETSEPNVQINSNNLNENEVNLDEVGQEGTENVDPNLSEDESDVALGATHADSYEPEMLLRAYEEAIADAINNNDFSKVEKYLIKDSKIYQEQKLYISNQHAEGVTYSLISYDIENIEEDSSNSDEYKLYVKETIGLNESNENKNTETTEYWMYTIISNETELGISNKEIWEHHN</sequence>
<organism evidence="2 3">
    <name type="scientific">Paenibacillus segetis</name>
    <dbReference type="NCBI Taxonomy" id="1325360"/>
    <lineage>
        <taxon>Bacteria</taxon>
        <taxon>Bacillati</taxon>
        <taxon>Bacillota</taxon>
        <taxon>Bacilli</taxon>
        <taxon>Bacillales</taxon>
        <taxon>Paenibacillaceae</taxon>
        <taxon>Paenibacillus</taxon>
    </lineage>
</organism>
<dbReference type="InterPro" id="IPR054528">
    <property type="entry name" value="TcaA_5th"/>
</dbReference>
<dbReference type="EMBL" id="BMFT01000001">
    <property type="protein sequence ID" value="GGH11076.1"/>
    <property type="molecule type" value="Genomic_DNA"/>
</dbReference>
<name>A0ABQ1Y3Q6_9BACL</name>
<reference evidence="3" key="1">
    <citation type="journal article" date="2019" name="Int. J. Syst. Evol. Microbiol.">
        <title>The Global Catalogue of Microorganisms (GCM) 10K type strain sequencing project: providing services to taxonomists for standard genome sequencing and annotation.</title>
        <authorList>
            <consortium name="The Broad Institute Genomics Platform"/>
            <consortium name="The Broad Institute Genome Sequencing Center for Infectious Disease"/>
            <person name="Wu L."/>
            <person name="Ma J."/>
        </authorList>
    </citation>
    <scope>NUCLEOTIDE SEQUENCE [LARGE SCALE GENOMIC DNA]</scope>
    <source>
        <strain evidence="3">CGMCC 1.12769</strain>
    </source>
</reference>
<proteinExistence type="predicted"/>
<evidence type="ECO:0000259" key="1">
    <source>
        <dbReference type="Pfam" id="PF22819"/>
    </source>
</evidence>
<feature type="domain" description="TcaA protein NTF2-like" evidence="1">
    <location>
        <begin position="68"/>
        <end position="173"/>
    </location>
</feature>
<protein>
    <recommendedName>
        <fullName evidence="1">TcaA protein NTF2-like domain-containing protein</fullName>
    </recommendedName>
</protein>
<dbReference type="Pfam" id="PF22819">
    <property type="entry name" value="TcaA_5th"/>
    <property type="match status" value="1"/>
</dbReference>
<dbReference type="RefSeq" id="WP_188535086.1">
    <property type="nucleotide sequence ID" value="NZ_BMFT01000001.1"/>
</dbReference>
<comment type="caution">
    <text evidence="2">The sequence shown here is derived from an EMBL/GenBank/DDBJ whole genome shotgun (WGS) entry which is preliminary data.</text>
</comment>
<evidence type="ECO:0000313" key="3">
    <source>
        <dbReference type="Proteomes" id="UP000659344"/>
    </source>
</evidence>
<accession>A0ABQ1Y3Q6</accession>
<evidence type="ECO:0000313" key="2">
    <source>
        <dbReference type="EMBL" id="GGH11076.1"/>
    </source>
</evidence>
<keyword evidence="3" id="KW-1185">Reference proteome</keyword>
<gene>
    <name evidence="2" type="ORF">GCM10008013_02760</name>
</gene>
<dbReference type="Proteomes" id="UP000659344">
    <property type="component" value="Unassembled WGS sequence"/>
</dbReference>